<dbReference type="AlphaFoldDB" id="A0A645I6W5"/>
<gene>
    <name evidence="6" type="ORF">SDC9_191705</name>
</gene>
<protein>
    <recommendedName>
        <fullName evidence="5">4Fe-4S domain-containing protein</fullName>
    </recommendedName>
</protein>
<comment type="caution">
    <text evidence="6">The sequence shown here is derived from an EMBL/GenBank/DDBJ whole genome shotgun (WGS) entry which is preliminary data.</text>
</comment>
<evidence type="ECO:0000313" key="6">
    <source>
        <dbReference type="EMBL" id="MPN44144.1"/>
    </source>
</evidence>
<dbReference type="Gene3D" id="1.10.15.40">
    <property type="entry name" value="Electron transport complex subunit B, putative Fe-S cluster"/>
    <property type="match status" value="1"/>
</dbReference>
<evidence type="ECO:0000256" key="3">
    <source>
        <dbReference type="ARBA" id="ARBA00023004"/>
    </source>
</evidence>
<dbReference type="PANTHER" id="PTHR43560">
    <property type="entry name" value="ION-TRANSLOCATING OXIDOREDUCTASE COMPLEX SUBUNIT B"/>
    <property type="match status" value="1"/>
</dbReference>
<name>A0A645I6W5_9ZZZZ</name>
<sequence>MGEDLISAARNLEKVEQILKDLPGLDCGSCGSPSCRTLAEDIVKGSAVELDCIFKMRDRIRYMAQEMVELADAQRRG</sequence>
<organism evidence="6">
    <name type="scientific">bioreactor metagenome</name>
    <dbReference type="NCBI Taxonomy" id="1076179"/>
    <lineage>
        <taxon>unclassified sequences</taxon>
        <taxon>metagenomes</taxon>
        <taxon>ecological metagenomes</taxon>
    </lineage>
</organism>
<reference evidence="6" key="1">
    <citation type="submission" date="2019-08" db="EMBL/GenBank/DDBJ databases">
        <authorList>
            <person name="Kucharzyk K."/>
            <person name="Murdoch R.W."/>
            <person name="Higgins S."/>
            <person name="Loffler F."/>
        </authorList>
    </citation>
    <scope>NUCLEOTIDE SEQUENCE</scope>
</reference>
<keyword evidence="1" id="KW-0004">4Fe-4S</keyword>
<evidence type="ECO:0000259" key="5">
    <source>
        <dbReference type="PROSITE" id="PS51656"/>
    </source>
</evidence>
<dbReference type="GO" id="GO:0046872">
    <property type="term" value="F:metal ion binding"/>
    <property type="evidence" value="ECO:0007669"/>
    <property type="project" value="UniProtKB-KW"/>
</dbReference>
<dbReference type="InterPro" id="IPR007202">
    <property type="entry name" value="4Fe-4S_dom"/>
</dbReference>
<feature type="domain" description="4Fe-4S" evidence="5">
    <location>
        <begin position="10"/>
        <end position="69"/>
    </location>
</feature>
<evidence type="ECO:0000256" key="1">
    <source>
        <dbReference type="ARBA" id="ARBA00022485"/>
    </source>
</evidence>
<accession>A0A645I6W5</accession>
<dbReference type="EMBL" id="VSSQ01103038">
    <property type="protein sequence ID" value="MPN44144.1"/>
    <property type="molecule type" value="Genomic_DNA"/>
</dbReference>
<dbReference type="InterPro" id="IPR050395">
    <property type="entry name" value="4Fe4S_Ferredoxin_RnfB"/>
</dbReference>
<dbReference type="GO" id="GO:0051539">
    <property type="term" value="F:4 iron, 4 sulfur cluster binding"/>
    <property type="evidence" value="ECO:0007669"/>
    <property type="project" value="UniProtKB-KW"/>
</dbReference>
<dbReference type="PANTHER" id="PTHR43560:SF1">
    <property type="entry name" value="ION-TRANSLOCATING OXIDOREDUCTASE COMPLEX SUBUNIT B"/>
    <property type="match status" value="1"/>
</dbReference>
<keyword evidence="3" id="KW-0408">Iron</keyword>
<dbReference type="PROSITE" id="PS51656">
    <property type="entry name" value="4FE4S"/>
    <property type="match status" value="1"/>
</dbReference>
<evidence type="ECO:0000256" key="2">
    <source>
        <dbReference type="ARBA" id="ARBA00022723"/>
    </source>
</evidence>
<proteinExistence type="predicted"/>
<keyword evidence="2" id="KW-0479">Metal-binding</keyword>
<keyword evidence="4" id="KW-0411">Iron-sulfur</keyword>
<dbReference type="Pfam" id="PF04060">
    <property type="entry name" value="FeS"/>
    <property type="match status" value="1"/>
</dbReference>
<evidence type="ECO:0000256" key="4">
    <source>
        <dbReference type="ARBA" id="ARBA00023014"/>
    </source>
</evidence>